<reference evidence="1 2" key="1">
    <citation type="submission" date="2023-07" db="EMBL/GenBank/DDBJ databases">
        <title>Comparative genomics of wheat-associated soil bacteria to identify genetic determinants of phenazine resistance.</title>
        <authorList>
            <person name="Mouncey N."/>
        </authorList>
    </citation>
    <scope>NUCLEOTIDE SEQUENCE [LARGE SCALE GENOMIC DNA]</scope>
    <source>
        <strain evidence="1 2">W4I11</strain>
    </source>
</reference>
<organism evidence="1 2">
    <name type="scientific">Phyllobacterium ifriqiyense</name>
    <dbReference type="NCBI Taxonomy" id="314238"/>
    <lineage>
        <taxon>Bacteria</taxon>
        <taxon>Pseudomonadati</taxon>
        <taxon>Pseudomonadota</taxon>
        <taxon>Alphaproteobacteria</taxon>
        <taxon>Hyphomicrobiales</taxon>
        <taxon>Phyllobacteriaceae</taxon>
        <taxon>Phyllobacterium</taxon>
    </lineage>
</organism>
<keyword evidence="2" id="KW-1185">Reference proteome</keyword>
<comment type="caution">
    <text evidence="1">The sequence shown here is derived from an EMBL/GenBank/DDBJ whole genome shotgun (WGS) entry which is preliminary data.</text>
</comment>
<sequence>MANRTLIGDFGGGNYRIRLSKPGYDVTAALDPERLAFDSTWKDGAVVYAIGSVVYPGGQTSYVEVPFGETMPNIPFVFAWRYNSGTDLTVCDVVTSDTNYRSYITPVASQTSLRFYGALRNTGNTAFQAYTAGYIILRSMADG</sequence>
<proteinExistence type="predicted"/>
<gene>
    <name evidence="1" type="ORF">QFZ34_002049</name>
</gene>
<evidence type="ECO:0000313" key="2">
    <source>
        <dbReference type="Proteomes" id="UP001237780"/>
    </source>
</evidence>
<accession>A0ABU0S7Y0</accession>
<dbReference type="RefSeq" id="WP_307280131.1">
    <property type="nucleotide sequence ID" value="NZ_JAUSZT010000003.1"/>
</dbReference>
<evidence type="ECO:0000313" key="1">
    <source>
        <dbReference type="EMBL" id="MDQ0996867.1"/>
    </source>
</evidence>
<dbReference type="EMBL" id="JAUSZT010000003">
    <property type="protein sequence ID" value="MDQ0996867.1"/>
    <property type="molecule type" value="Genomic_DNA"/>
</dbReference>
<name>A0ABU0S7Y0_9HYPH</name>
<protein>
    <submittedName>
        <fullName evidence="1">Uncharacterized protein</fullName>
    </submittedName>
</protein>
<dbReference type="Proteomes" id="UP001237780">
    <property type="component" value="Unassembled WGS sequence"/>
</dbReference>